<evidence type="ECO:0000256" key="4">
    <source>
        <dbReference type="ARBA" id="ARBA00012313"/>
    </source>
</evidence>
<feature type="binding site" evidence="18">
    <location>
        <position position="76"/>
    </location>
    <ligand>
        <name>Ca(2+)</name>
        <dbReference type="ChEBI" id="CHEBI:29108"/>
        <label>1</label>
    </ligand>
</feature>
<dbReference type="FunFam" id="1.10.420.10:FF:000008">
    <property type="entry name" value="Peroxidase"/>
    <property type="match status" value="1"/>
</dbReference>
<evidence type="ECO:0000256" key="9">
    <source>
        <dbReference type="ARBA" id="ARBA00022729"/>
    </source>
</evidence>
<comment type="subcellular location">
    <subcellularLocation>
        <location evidence="21">Secreted</location>
    </subcellularLocation>
</comment>
<evidence type="ECO:0000256" key="8">
    <source>
        <dbReference type="ARBA" id="ARBA00022723"/>
    </source>
</evidence>
<keyword evidence="11 21" id="KW-0560">Oxidoreductase</keyword>
<dbReference type="FunFam" id="1.10.520.10:FF:000001">
    <property type="entry name" value="Peroxidase"/>
    <property type="match status" value="1"/>
</dbReference>
<evidence type="ECO:0000256" key="6">
    <source>
        <dbReference type="ARBA" id="ARBA00022559"/>
    </source>
</evidence>
<dbReference type="InterPro" id="IPR002016">
    <property type="entry name" value="Haem_peroxidase"/>
</dbReference>
<evidence type="ECO:0000256" key="11">
    <source>
        <dbReference type="ARBA" id="ARBA00023002"/>
    </source>
</evidence>
<dbReference type="InterPro" id="IPR000823">
    <property type="entry name" value="Peroxidase_pln"/>
</dbReference>
<dbReference type="PRINTS" id="PR00461">
    <property type="entry name" value="PLPEROXIDASE"/>
</dbReference>
<accession>A0AAV5H9R6</accession>
<evidence type="ECO:0000313" key="24">
    <source>
        <dbReference type="Proteomes" id="UP001054252"/>
    </source>
</evidence>
<feature type="disulfide bond" evidence="20">
    <location>
        <begin position="206"/>
        <end position="238"/>
    </location>
</feature>
<comment type="cofactor">
    <cofactor evidence="18 21">
        <name>Ca(2+)</name>
        <dbReference type="ChEBI" id="CHEBI:29108"/>
    </cofactor>
    <text evidence="18 21">Binds 2 calcium ions per subunit.</text>
</comment>
<keyword evidence="6 21" id="KW-0575">Peroxidase</keyword>
<dbReference type="GO" id="GO:0046872">
    <property type="term" value="F:metal ion binding"/>
    <property type="evidence" value="ECO:0007669"/>
    <property type="project" value="UniProtKB-UniRule"/>
</dbReference>
<comment type="cofactor">
    <cofactor evidence="18 21">
        <name>heme b</name>
        <dbReference type="ChEBI" id="CHEBI:60344"/>
    </cofactor>
    <text evidence="18 21">Binds 1 heme b (iron(II)-protoporphyrin IX) group per subunit.</text>
</comment>
<evidence type="ECO:0000256" key="17">
    <source>
        <dbReference type="PIRSR" id="PIRSR600823-2"/>
    </source>
</evidence>
<dbReference type="PROSITE" id="PS00435">
    <property type="entry name" value="PEROXIDASE_1"/>
    <property type="match status" value="1"/>
</dbReference>
<evidence type="ECO:0000259" key="22">
    <source>
        <dbReference type="PROSITE" id="PS50873"/>
    </source>
</evidence>
<keyword evidence="8 18" id="KW-0479">Metal-binding</keyword>
<evidence type="ECO:0000256" key="7">
    <source>
        <dbReference type="ARBA" id="ARBA00022617"/>
    </source>
</evidence>
<evidence type="ECO:0000256" key="10">
    <source>
        <dbReference type="ARBA" id="ARBA00022837"/>
    </source>
</evidence>
<keyword evidence="9 21" id="KW-0732">Signal</keyword>
<evidence type="ECO:0000256" key="1">
    <source>
        <dbReference type="ARBA" id="ARBA00000189"/>
    </source>
</evidence>
<evidence type="ECO:0000256" key="13">
    <source>
        <dbReference type="ARBA" id="ARBA00023157"/>
    </source>
</evidence>
<evidence type="ECO:0000313" key="23">
    <source>
        <dbReference type="EMBL" id="GKU85578.1"/>
    </source>
</evidence>
<comment type="similarity">
    <text evidence="21">Belongs to the peroxidase family. Classical plant (class III) peroxidase subfamily.</text>
</comment>
<comment type="catalytic activity">
    <reaction evidence="1 21">
        <text>2 a phenolic donor + H2O2 = 2 a phenolic radical donor + 2 H2O</text>
        <dbReference type="Rhea" id="RHEA:56136"/>
        <dbReference type="ChEBI" id="CHEBI:15377"/>
        <dbReference type="ChEBI" id="CHEBI:16240"/>
        <dbReference type="ChEBI" id="CHEBI:139520"/>
        <dbReference type="ChEBI" id="CHEBI:139521"/>
        <dbReference type="EC" id="1.11.1.7"/>
    </reaction>
</comment>
<feature type="binding site" evidence="18">
    <location>
        <position position="73"/>
    </location>
    <ligand>
        <name>Ca(2+)</name>
        <dbReference type="ChEBI" id="CHEBI:29108"/>
        <label>1</label>
    </ligand>
</feature>
<dbReference type="InterPro" id="IPR033905">
    <property type="entry name" value="Secretory_peroxidase"/>
</dbReference>
<dbReference type="Pfam" id="PF00141">
    <property type="entry name" value="peroxidase"/>
    <property type="match status" value="1"/>
</dbReference>
<reference evidence="23 24" key="1">
    <citation type="journal article" date="2021" name="Commun. Biol.">
        <title>The genome of Shorea leprosula (Dipterocarpaceae) highlights the ecological relevance of drought in aseasonal tropical rainforests.</title>
        <authorList>
            <person name="Ng K.K.S."/>
            <person name="Kobayashi M.J."/>
            <person name="Fawcett J.A."/>
            <person name="Hatakeyama M."/>
            <person name="Paape T."/>
            <person name="Ng C.H."/>
            <person name="Ang C.C."/>
            <person name="Tnah L.H."/>
            <person name="Lee C.T."/>
            <person name="Nishiyama T."/>
            <person name="Sese J."/>
            <person name="O'Brien M.J."/>
            <person name="Copetti D."/>
            <person name="Mohd Noor M.I."/>
            <person name="Ong R.C."/>
            <person name="Putra M."/>
            <person name="Sireger I.Z."/>
            <person name="Indrioko S."/>
            <person name="Kosugi Y."/>
            <person name="Izuno A."/>
            <person name="Isagi Y."/>
            <person name="Lee S.L."/>
            <person name="Shimizu K.K."/>
        </authorList>
    </citation>
    <scope>NUCLEOTIDE SEQUENCE [LARGE SCALE GENOMIC DNA]</scope>
    <source>
        <strain evidence="23">214</strain>
    </source>
</reference>
<feature type="binding site" evidence="18">
    <location>
        <position position="80"/>
    </location>
    <ligand>
        <name>Ca(2+)</name>
        <dbReference type="ChEBI" id="CHEBI:29108"/>
        <label>1</label>
    </ligand>
</feature>
<dbReference type="GO" id="GO:0005576">
    <property type="term" value="C:extracellular region"/>
    <property type="evidence" value="ECO:0007669"/>
    <property type="project" value="UniProtKB-SubCell"/>
</dbReference>
<feature type="binding site" evidence="18">
    <location>
        <position position="259"/>
    </location>
    <ligand>
        <name>Ca(2+)</name>
        <dbReference type="ChEBI" id="CHEBI:29108"/>
        <label>2</label>
    </ligand>
</feature>
<feature type="site" description="Transition state stabilizer" evidence="19">
    <location>
        <position position="68"/>
    </location>
</feature>
<comment type="function">
    <text evidence="2">Removal of H(2)O(2), oxidation of toxic reductants, biosynthesis and degradation of lignin, suberization, auxin catabolism, response to environmental stresses such as wounding, pathogen attack and oxidative stress. These functions might be dependent on each isozyme/isoform in each plant tissue.</text>
</comment>
<feature type="disulfide bond" evidence="20">
    <location>
        <begin position="74"/>
        <end position="79"/>
    </location>
</feature>
<evidence type="ECO:0000256" key="2">
    <source>
        <dbReference type="ARBA" id="ARBA00002322"/>
    </source>
</evidence>
<feature type="binding site" evidence="18">
    <location>
        <position position="82"/>
    </location>
    <ligand>
        <name>Ca(2+)</name>
        <dbReference type="ChEBI" id="CHEBI:29108"/>
        <label>1</label>
    </ligand>
</feature>
<evidence type="ECO:0000256" key="15">
    <source>
        <dbReference type="ARBA" id="ARBA00023324"/>
    </source>
</evidence>
<dbReference type="AlphaFoldDB" id="A0AAV5H9R6"/>
<protein>
    <recommendedName>
        <fullName evidence="4 21">Peroxidase</fullName>
        <ecNumber evidence="4 21">1.11.1.7</ecNumber>
    </recommendedName>
</protein>
<keyword evidence="12 18" id="KW-0408">Iron</keyword>
<dbReference type="PROSITE" id="PS50873">
    <property type="entry name" value="PEROXIDASE_4"/>
    <property type="match status" value="1"/>
</dbReference>
<evidence type="ECO:0000256" key="3">
    <source>
        <dbReference type="ARBA" id="ARBA00006873"/>
    </source>
</evidence>
<gene>
    <name evidence="23" type="ORF">SLEP1_g233</name>
</gene>
<comment type="similarity">
    <text evidence="3">Belongs to the peroxidase family. Ascorbate peroxidase subfamily.</text>
</comment>
<evidence type="ECO:0000256" key="16">
    <source>
        <dbReference type="PIRSR" id="PIRSR600823-1"/>
    </source>
</evidence>
<feature type="chain" id="PRO_5043097221" description="Peroxidase" evidence="21">
    <location>
        <begin position="30"/>
        <end position="330"/>
    </location>
</feature>
<feature type="binding site" evidence="18">
    <location>
        <position position="94"/>
    </location>
    <ligand>
        <name>Ca(2+)</name>
        <dbReference type="ChEBI" id="CHEBI:29108"/>
        <label>1</label>
    </ligand>
</feature>
<name>A0AAV5H9R6_9ROSI</name>
<evidence type="ECO:0000256" key="18">
    <source>
        <dbReference type="PIRSR" id="PIRSR600823-3"/>
    </source>
</evidence>
<sequence length="330" mass="36371">MMAKKDCSIFVIFASLLAFWIAAAGACNAEGLKMKFYKESCPQAEKIVKEIIGSRVPSNPALPAKLLRMNYHDCFVMGCDASILLDAVNNTQAEKDALPNLSLSGFDVIDDIKTQIEQVCPNTVSCADILALAARDAVSFPFNRRLWKVPTGRRDGRISLASEVTKNLPSPFSNFTTLLELFNKKDLNLNDLVLLSGAHTIGLSHCGTFSRRLYNFTGKGDQDPSLDPTYAEFLKKKCSNPANPATTVEMDPQSALSFDKNYYQTVLENKGLFQSDAALLTNRQSAKIVRHLQISTSFIAKFANSMEKMGSIEVLTGNTGEIRKQCRFAN</sequence>
<feature type="binding site" evidence="18">
    <location>
        <position position="251"/>
    </location>
    <ligand>
        <name>Ca(2+)</name>
        <dbReference type="ChEBI" id="CHEBI:29108"/>
        <label>2</label>
    </ligand>
</feature>
<keyword evidence="24" id="KW-1185">Reference proteome</keyword>
<dbReference type="GO" id="GO:0140825">
    <property type="term" value="F:lactoperoxidase activity"/>
    <property type="evidence" value="ECO:0007669"/>
    <property type="project" value="UniProtKB-EC"/>
</dbReference>
<feature type="binding site" evidence="17">
    <location>
        <position position="169"/>
    </location>
    <ligand>
        <name>substrate</name>
    </ligand>
</feature>
<dbReference type="Gene3D" id="1.10.520.10">
    <property type="match status" value="1"/>
</dbReference>
<dbReference type="PROSITE" id="PS51257">
    <property type="entry name" value="PROKAR_LIPOPROTEIN"/>
    <property type="match status" value="1"/>
</dbReference>
<dbReference type="InterPro" id="IPR010255">
    <property type="entry name" value="Haem_peroxidase_sf"/>
</dbReference>
<dbReference type="GO" id="GO:0020037">
    <property type="term" value="F:heme binding"/>
    <property type="evidence" value="ECO:0007669"/>
    <property type="project" value="UniProtKB-UniRule"/>
</dbReference>
<keyword evidence="5 21" id="KW-0964">Secreted</keyword>
<feature type="domain" description="Plant heme peroxidase family profile" evidence="22">
    <location>
        <begin position="31"/>
        <end position="330"/>
    </location>
</feature>
<feature type="binding site" evidence="18">
    <location>
        <position position="200"/>
    </location>
    <ligand>
        <name>Ca(2+)</name>
        <dbReference type="ChEBI" id="CHEBI:29108"/>
        <label>2</label>
    </ligand>
</feature>
<dbReference type="EC" id="1.11.1.7" evidence="4 21"/>
<dbReference type="CDD" id="cd00693">
    <property type="entry name" value="secretory_peroxidase"/>
    <property type="match status" value="1"/>
</dbReference>
<dbReference type="GO" id="GO:0006979">
    <property type="term" value="P:response to oxidative stress"/>
    <property type="evidence" value="ECO:0007669"/>
    <property type="project" value="UniProtKB-UniRule"/>
</dbReference>
<dbReference type="GO" id="GO:0042744">
    <property type="term" value="P:hydrogen peroxide catabolic process"/>
    <property type="evidence" value="ECO:0007669"/>
    <property type="project" value="UniProtKB-KW"/>
</dbReference>
<evidence type="ECO:0000256" key="20">
    <source>
        <dbReference type="PIRSR" id="PIRSR600823-5"/>
    </source>
</evidence>
<dbReference type="PANTHER" id="PTHR31235">
    <property type="entry name" value="PEROXIDASE 25-RELATED"/>
    <property type="match status" value="1"/>
</dbReference>
<dbReference type="Proteomes" id="UP001054252">
    <property type="component" value="Unassembled WGS sequence"/>
</dbReference>
<feature type="binding site" evidence="18">
    <location>
        <position position="78"/>
    </location>
    <ligand>
        <name>Ca(2+)</name>
        <dbReference type="ChEBI" id="CHEBI:29108"/>
        <label>1</label>
    </ligand>
</feature>
<evidence type="ECO:0000256" key="19">
    <source>
        <dbReference type="PIRSR" id="PIRSR600823-4"/>
    </source>
</evidence>
<evidence type="ECO:0000256" key="5">
    <source>
        <dbReference type="ARBA" id="ARBA00022525"/>
    </source>
</evidence>
<evidence type="ECO:0000256" key="12">
    <source>
        <dbReference type="ARBA" id="ARBA00023004"/>
    </source>
</evidence>
<keyword evidence="7 21" id="KW-0349">Heme</keyword>
<feature type="disulfide bond" evidence="20">
    <location>
        <begin position="126"/>
        <end position="326"/>
    </location>
</feature>
<evidence type="ECO:0000256" key="21">
    <source>
        <dbReference type="RuleBase" id="RU362060"/>
    </source>
</evidence>
<proteinExistence type="inferred from homology"/>
<keyword evidence="10 18" id="KW-0106">Calcium</keyword>
<comment type="caution">
    <text evidence="23">The sequence shown here is derived from an EMBL/GenBank/DDBJ whole genome shotgun (WGS) entry which is preliminary data.</text>
</comment>
<feature type="disulfide bond" evidence="20">
    <location>
        <begin position="41"/>
        <end position="120"/>
    </location>
</feature>
<feature type="active site" description="Proton acceptor" evidence="16">
    <location>
        <position position="72"/>
    </location>
</feature>
<feature type="binding site" description="axial binding residue" evidence="18">
    <location>
        <position position="199"/>
    </location>
    <ligand>
        <name>heme b</name>
        <dbReference type="ChEBI" id="CHEBI:60344"/>
    </ligand>
    <ligandPart>
        <name>Fe</name>
        <dbReference type="ChEBI" id="CHEBI:18248"/>
    </ligandPart>
</feature>
<evidence type="ECO:0000256" key="14">
    <source>
        <dbReference type="ARBA" id="ARBA00023180"/>
    </source>
</evidence>
<feature type="signal peptide" evidence="21">
    <location>
        <begin position="1"/>
        <end position="29"/>
    </location>
</feature>
<dbReference type="PRINTS" id="PR00458">
    <property type="entry name" value="PEROXIDASE"/>
</dbReference>
<dbReference type="Gene3D" id="1.10.420.10">
    <property type="entry name" value="Peroxidase, domain 2"/>
    <property type="match status" value="1"/>
</dbReference>
<keyword evidence="13 20" id="KW-1015">Disulfide bond</keyword>
<organism evidence="23 24">
    <name type="scientific">Rubroshorea leprosula</name>
    <dbReference type="NCBI Taxonomy" id="152421"/>
    <lineage>
        <taxon>Eukaryota</taxon>
        <taxon>Viridiplantae</taxon>
        <taxon>Streptophyta</taxon>
        <taxon>Embryophyta</taxon>
        <taxon>Tracheophyta</taxon>
        <taxon>Spermatophyta</taxon>
        <taxon>Magnoliopsida</taxon>
        <taxon>eudicotyledons</taxon>
        <taxon>Gunneridae</taxon>
        <taxon>Pentapetalae</taxon>
        <taxon>rosids</taxon>
        <taxon>malvids</taxon>
        <taxon>Malvales</taxon>
        <taxon>Dipterocarpaceae</taxon>
        <taxon>Rubroshorea</taxon>
    </lineage>
</organism>
<dbReference type="SUPFAM" id="SSF48113">
    <property type="entry name" value="Heme-dependent peroxidases"/>
    <property type="match status" value="1"/>
</dbReference>
<keyword evidence="14" id="KW-0325">Glycoprotein</keyword>
<keyword evidence="15 21" id="KW-0376">Hydrogen peroxide</keyword>
<dbReference type="InterPro" id="IPR019793">
    <property type="entry name" value="Peroxidases_heam-ligand_BS"/>
</dbReference>
<dbReference type="EMBL" id="BPVZ01000001">
    <property type="protein sequence ID" value="GKU85578.1"/>
    <property type="molecule type" value="Genomic_DNA"/>
</dbReference>